<dbReference type="PROSITE" id="PS00070">
    <property type="entry name" value="ALDEHYDE_DEHYDR_CYS"/>
    <property type="match status" value="1"/>
</dbReference>
<dbReference type="Gene3D" id="3.40.309.10">
    <property type="entry name" value="Aldehyde Dehydrogenase, Chain A, domain 2"/>
    <property type="match status" value="1"/>
</dbReference>
<evidence type="ECO:0000256" key="3">
    <source>
        <dbReference type="ARBA" id="ARBA00024226"/>
    </source>
</evidence>
<sequence length="492" mass="51877">MSKIDIETGYLNRANHFIDGRWQAADGQQRRELVNPYDESGFGSVALGTAEDVDAAVKAARAALPSWSALPRHQRAKWCYAIAEALKEKAELLARLESLNVGSPISFSRMAHAQVAVAITASYGEFLERGGHDEVIGNSRVVREPIGVVGAIAAWNYPLMLLLGKAIPAIAAGCTVVAKPSEVTPLTSMVVADVLQEVGLPAGVINIVNGDGPTVGEALVNHRGVDMVSFTGSTAVGRRIMANAATQVKKVALELGGKSATVVLDDAPLEQAVRGAVRGAYPNAGQTCIALSRLIVPGNLIDQALDIAADEAGRFIAGDPMDERTTLGPLAFAGHHQRVAEYIRLGQREATLIAGGEGLPDGVERGFFVKPTVFGRVDPQARIAQEEIFGPVLSVIAAGSEEQAIDIANGTIYGLNGAVWSADPERAVRAARRMQCGKVDINGGGFNLDAPAGGFKQSGIGRERGHYALEEYMEVKSLQFADADLARASALE</sequence>
<dbReference type="RefSeq" id="WP_159660843.1">
    <property type="nucleotide sequence ID" value="NZ_AQPF01000017.1"/>
</dbReference>
<keyword evidence="9" id="KW-1185">Reference proteome</keyword>
<comment type="similarity">
    <text evidence="1 6">Belongs to the aldehyde dehydrogenase family.</text>
</comment>
<dbReference type="Proteomes" id="UP000771797">
    <property type="component" value="Unassembled WGS sequence"/>
</dbReference>
<dbReference type="InterPro" id="IPR016160">
    <property type="entry name" value="Ald_DH_CS_CYS"/>
</dbReference>
<dbReference type="InterPro" id="IPR016162">
    <property type="entry name" value="Ald_DH_N"/>
</dbReference>
<dbReference type="EMBL" id="AQPF01000017">
    <property type="protein sequence ID" value="KAF0805388.1"/>
    <property type="molecule type" value="Genomic_DNA"/>
</dbReference>
<feature type="domain" description="Aldehyde dehydrogenase" evidence="7">
    <location>
        <begin position="22"/>
        <end position="477"/>
    </location>
</feature>
<dbReference type="InterPro" id="IPR016163">
    <property type="entry name" value="Ald_DH_C"/>
</dbReference>
<evidence type="ECO:0000256" key="5">
    <source>
        <dbReference type="PROSITE-ProRule" id="PRU10007"/>
    </source>
</evidence>
<protein>
    <recommendedName>
        <fullName evidence="3">aldehyde dehydrogenase (NAD(+))</fullName>
        <ecNumber evidence="3">1.2.1.3</ecNumber>
    </recommendedName>
</protein>
<evidence type="ECO:0000256" key="6">
    <source>
        <dbReference type="RuleBase" id="RU003345"/>
    </source>
</evidence>
<dbReference type="EC" id="1.2.1.3" evidence="3"/>
<evidence type="ECO:0000313" key="8">
    <source>
        <dbReference type="EMBL" id="KAF0805388.1"/>
    </source>
</evidence>
<comment type="caution">
    <text evidence="8">The sequence shown here is derived from an EMBL/GenBank/DDBJ whole genome shotgun (WGS) entry which is preliminary data.</text>
</comment>
<keyword evidence="2 6" id="KW-0560">Oxidoreductase</keyword>
<dbReference type="Pfam" id="PF00171">
    <property type="entry name" value="Aldedh"/>
    <property type="match status" value="1"/>
</dbReference>
<evidence type="ECO:0000256" key="2">
    <source>
        <dbReference type="ARBA" id="ARBA00023002"/>
    </source>
</evidence>
<dbReference type="InterPro" id="IPR016161">
    <property type="entry name" value="Ald_DH/histidinol_DH"/>
</dbReference>
<name>A0ABQ6Y7F5_9GAMM</name>
<evidence type="ECO:0000313" key="9">
    <source>
        <dbReference type="Proteomes" id="UP000771797"/>
    </source>
</evidence>
<accession>A0ABQ6Y7F5</accession>
<evidence type="ECO:0000259" key="7">
    <source>
        <dbReference type="Pfam" id="PF00171"/>
    </source>
</evidence>
<dbReference type="PANTHER" id="PTHR42804">
    <property type="entry name" value="ALDEHYDE DEHYDROGENASE"/>
    <property type="match status" value="1"/>
</dbReference>
<proteinExistence type="inferred from homology"/>
<dbReference type="SUPFAM" id="SSF53720">
    <property type="entry name" value="ALDH-like"/>
    <property type="match status" value="1"/>
</dbReference>
<dbReference type="PANTHER" id="PTHR42804:SF1">
    <property type="entry name" value="ALDEHYDE DEHYDROGENASE-RELATED"/>
    <property type="match status" value="1"/>
</dbReference>
<dbReference type="InterPro" id="IPR015590">
    <property type="entry name" value="Aldehyde_DH_dom"/>
</dbReference>
<feature type="active site" evidence="5">
    <location>
        <position position="254"/>
    </location>
</feature>
<reference evidence="8 9" key="1">
    <citation type="submission" date="2012-09" db="EMBL/GenBank/DDBJ databases">
        <title>Genome Sequence of alkane-degrading Bacterium Alcanivorax sp. 6-D-6.</title>
        <authorList>
            <person name="Lai Q."/>
            <person name="Shao Z."/>
        </authorList>
    </citation>
    <scope>NUCLEOTIDE SEQUENCE [LARGE SCALE GENOMIC DNA]</scope>
    <source>
        <strain evidence="8 9">6-D-6</strain>
    </source>
</reference>
<dbReference type="PROSITE" id="PS00687">
    <property type="entry name" value="ALDEHYDE_DEHYDR_GLU"/>
    <property type="match status" value="1"/>
</dbReference>
<gene>
    <name evidence="8" type="ORF">A6D6_02343</name>
</gene>
<comment type="catalytic activity">
    <reaction evidence="4">
        <text>an aldehyde + NAD(+) + H2O = a carboxylate + NADH + 2 H(+)</text>
        <dbReference type="Rhea" id="RHEA:16185"/>
        <dbReference type="ChEBI" id="CHEBI:15377"/>
        <dbReference type="ChEBI" id="CHEBI:15378"/>
        <dbReference type="ChEBI" id="CHEBI:17478"/>
        <dbReference type="ChEBI" id="CHEBI:29067"/>
        <dbReference type="ChEBI" id="CHEBI:57540"/>
        <dbReference type="ChEBI" id="CHEBI:57945"/>
        <dbReference type="EC" id="1.2.1.3"/>
    </reaction>
</comment>
<dbReference type="CDD" id="cd07138">
    <property type="entry name" value="ALDH_CddD_SSP0762"/>
    <property type="match status" value="1"/>
</dbReference>
<dbReference type="InterPro" id="IPR029510">
    <property type="entry name" value="Ald_DH_CS_GLU"/>
</dbReference>
<evidence type="ECO:0000256" key="1">
    <source>
        <dbReference type="ARBA" id="ARBA00009986"/>
    </source>
</evidence>
<organism evidence="8 9">
    <name type="scientific">Alcanivorax xiamenensis</name>
    <dbReference type="NCBI Taxonomy" id="1177156"/>
    <lineage>
        <taxon>Bacteria</taxon>
        <taxon>Pseudomonadati</taxon>
        <taxon>Pseudomonadota</taxon>
        <taxon>Gammaproteobacteria</taxon>
        <taxon>Oceanospirillales</taxon>
        <taxon>Alcanivoracaceae</taxon>
        <taxon>Alcanivorax</taxon>
    </lineage>
</organism>
<evidence type="ECO:0000256" key="4">
    <source>
        <dbReference type="ARBA" id="ARBA00049194"/>
    </source>
</evidence>
<dbReference type="Gene3D" id="3.40.605.10">
    <property type="entry name" value="Aldehyde Dehydrogenase, Chain A, domain 1"/>
    <property type="match status" value="1"/>
</dbReference>